<dbReference type="RefSeq" id="WP_183296075.1">
    <property type="nucleotide sequence ID" value="NZ_JACHVX010000003.1"/>
</dbReference>
<reference evidence="1 2" key="2">
    <citation type="submission" date="2020-08" db="EMBL/GenBank/DDBJ databases">
        <authorList>
            <person name="Partida-Martinez L."/>
            <person name="Huntemann M."/>
            <person name="Clum A."/>
            <person name="Wang J."/>
            <person name="Palaniappan K."/>
            <person name="Ritter S."/>
            <person name="Chen I.-M."/>
            <person name="Stamatis D."/>
            <person name="Reddy T."/>
            <person name="O'Malley R."/>
            <person name="Daum C."/>
            <person name="Shapiro N."/>
            <person name="Ivanova N."/>
            <person name="Kyrpides N."/>
            <person name="Woyke T."/>
        </authorList>
    </citation>
    <scope>NUCLEOTIDE SEQUENCE [LARGE SCALE GENOMIC DNA]</scope>
    <source>
        <strain evidence="1 2">RAS26</strain>
    </source>
</reference>
<evidence type="ECO:0000313" key="2">
    <source>
        <dbReference type="Proteomes" id="UP000518206"/>
    </source>
</evidence>
<name>A0A7W4YC58_9CELL</name>
<accession>A0A7W4YC58</accession>
<sequence>MSRVVSALARADDENTANWIRDVVLYPETIEDHAVLTSSLEALTAEPDVAATAAAVLERLRR</sequence>
<dbReference type="Proteomes" id="UP000518206">
    <property type="component" value="Unassembled WGS sequence"/>
</dbReference>
<proteinExistence type="predicted"/>
<protein>
    <submittedName>
        <fullName evidence="1">Uncharacterized protein</fullName>
    </submittedName>
</protein>
<organism evidence="1 2">
    <name type="scientific">Cellulomonas cellasea</name>
    <dbReference type="NCBI Taxonomy" id="43670"/>
    <lineage>
        <taxon>Bacteria</taxon>
        <taxon>Bacillati</taxon>
        <taxon>Actinomycetota</taxon>
        <taxon>Actinomycetes</taxon>
        <taxon>Micrococcales</taxon>
        <taxon>Cellulomonadaceae</taxon>
        <taxon>Cellulomonas</taxon>
    </lineage>
</organism>
<dbReference type="EMBL" id="JACHVX010000003">
    <property type="protein sequence ID" value="MBB2923201.1"/>
    <property type="molecule type" value="Genomic_DNA"/>
</dbReference>
<dbReference type="AlphaFoldDB" id="A0A7W4YC58"/>
<reference evidence="1 2" key="1">
    <citation type="submission" date="2020-08" db="EMBL/GenBank/DDBJ databases">
        <title>The Agave Microbiome: Exploring the role of microbial communities in plant adaptations to desert environments.</title>
        <authorList>
            <person name="Partida-Martinez L.P."/>
        </authorList>
    </citation>
    <scope>NUCLEOTIDE SEQUENCE [LARGE SCALE GENOMIC DNA]</scope>
    <source>
        <strain evidence="1 2">RAS26</strain>
    </source>
</reference>
<gene>
    <name evidence="1" type="ORF">FHR80_002126</name>
</gene>
<comment type="caution">
    <text evidence="1">The sequence shown here is derived from an EMBL/GenBank/DDBJ whole genome shotgun (WGS) entry which is preliminary data.</text>
</comment>
<evidence type="ECO:0000313" key="1">
    <source>
        <dbReference type="EMBL" id="MBB2923201.1"/>
    </source>
</evidence>